<sequence>YNINNHINEEKDRQASLIRDGSGQCLGNIQKYGDESIQSELVSSEYAGVSVLQVSTAGGDGEQEDDEIWNGLITVLTYRTNTPAYSELTSSN</sequence>
<dbReference type="EMBL" id="SNRW01021245">
    <property type="protein sequence ID" value="KAA6364766.1"/>
    <property type="molecule type" value="Genomic_DNA"/>
</dbReference>
<comment type="caution">
    <text evidence="1">The sequence shown here is derived from an EMBL/GenBank/DDBJ whole genome shotgun (WGS) entry which is preliminary data.</text>
</comment>
<proteinExistence type="predicted"/>
<protein>
    <submittedName>
        <fullName evidence="1">Uncharacterized protein</fullName>
    </submittedName>
</protein>
<evidence type="ECO:0000313" key="2">
    <source>
        <dbReference type="Proteomes" id="UP000324800"/>
    </source>
</evidence>
<accession>A0A5J4U215</accession>
<dbReference type="Proteomes" id="UP000324800">
    <property type="component" value="Unassembled WGS sequence"/>
</dbReference>
<gene>
    <name evidence="1" type="ORF">EZS28_039707</name>
</gene>
<organism evidence="1 2">
    <name type="scientific">Streblomastix strix</name>
    <dbReference type="NCBI Taxonomy" id="222440"/>
    <lineage>
        <taxon>Eukaryota</taxon>
        <taxon>Metamonada</taxon>
        <taxon>Preaxostyla</taxon>
        <taxon>Oxymonadida</taxon>
        <taxon>Streblomastigidae</taxon>
        <taxon>Streblomastix</taxon>
    </lineage>
</organism>
<reference evidence="1 2" key="1">
    <citation type="submission" date="2019-03" db="EMBL/GenBank/DDBJ databases">
        <title>Single cell metagenomics reveals metabolic interactions within the superorganism composed of flagellate Streblomastix strix and complex community of Bacteroidetes bacteria on its surface.</title>
        <authorList>
            <person name="Treitli S.C."/>
            <person name="Kolisko M."/>
            <person name="Husnik F."/>
            <person name="Keeling P."/>
            <person name="Hampl V."/>
        </authorList>
    </citation>
    <scope>NUCLEOTIDE SEQUENCE [LARGE SCALE GENOMIC DNA]</scope>
    <source>
        <strain evidence="1">ST1C</strain>
    </source>
</reference>
<evidence type="ECO:0000313" key="1">
    <source>
        <dbReference type="EMBL" id="KAA6364766.1"/>
    </source>
</evidence>
<dbReference type="AlphaFoldDB" id="A0A5J4U215"/>
<feature type="non-terminal residue" evidence="1">
    <location>
        <position position="1"/>
    </location>
</feature>
<name>A0A5J4U215_9EUKA</name>